<dbReference type="Proteomes" id="UP001055093">
    <property type="component" value="Unassembled WGS sequence"/>
</dbReference>
<keyword evidence="1" id="KW-0732">Signal</keyword>
<dbReference type="Pfam" id="PF21783">
    <property type="entry name" value="YNCE"/>
    <property type="match status" value="1"/>
</dbReference>
<evidence type="ECO:0000259" key="2">
    <source>
        <dbReference type="Pfam" id="PF21783"/>
    </source>
</evidence>
<dbReference type="PANTHER" id="PTHR47197">
    <property type="entry name" value="PROTEIN NIRF"/>
    <property type="match status" value="1"/>
</dbReference>
<dbReference type="SUPFAM" id="SSF51004">
    <property type="entry name" value="C-terminal (heme d1) domain of cytochrome cd1-nitrite reductase"/>
    <property type="match status" value="1"/>
</dbReference>
<evidence type="ECO:0000313" key="4">
    <source>
        <dbReference type="Proteomes" id="UP001055093"/>
    </source>
</evidence>
<keyword evidence="3" id="KW-0456">Lyase</keyword>
<name>A0ABQ4V0A1_9HYPH</name>
<dbReference type="Gene3D" id="2.130.10.10">
    <property type="entry name" value="YVTN repeat-like/Quinoprotein amine dehydrogenase"/>
    <property type="match status" value="2"/>
</dbReference>
<reference evidence="3" key="1">
    <citation type="journal article" date="2021" name="Front. Microbiol.">
        <title>Comprehensive Comparative Genomics and Phenotyping of Methylobacterium Species.</title>
        <authorList>
            <person name="Alessa O."/>
            <person name="Ogura Y."/>
            <person name="Fujitani Y."/>
            <person name="Takami H."/>
            <person name="Hayashi T."/>
            <person name="Sahin N."/>
            <person name="Tani A."/>
        </authorList>
    </citation>
    <scope>NUCLEOTIDE SEQUENCE</scope>
    <source>
        <strain evidence="3">DSM 14458</strain>
    </source>
</reference>
<dbReference type="EMBL" id="BPRE01000010">
    <property type="protein sequence ID" value="GJE76772.1"/>
    <property type="molecule type" value="Genomic_DNA"/>
</dbReference>
<dbReference type="InterPro" id="IPR011964">
    <property type="entry name" value="YVTN_b-propeller_repeat"/>
</dbReference>
<accession>A0ABQ4V0A1</accession>
<evidence type="ECO:0000313" key="3">
    <source>
        <dbReference type="EMBL" id="GJE76772.1"/>
    </source>
</evidence>
<dbReference type="InterPro" id="IPR051200">
    <property type="entry name" value="Host-pathogen_enzymatic-act"/>
</dbReference>
<protein>
    <submittedName>
        <fullName evidence="3">Virginiamycin B lyase</fullName>
    </submittedName>
</protein>
<dbReference type="NCBIfam" id="TIGR02276">
    <property type="entry name" value="beta_rpt_yvtn"/>
    <property type="match status" value="1"/>
</dbReference>
<keyword evidence="4" id="KW-1185">Reference proteome</keyword>
<feature type="domain" description="YNCE-like beta-propeller" evidence="2">
    <location>
        <begin position="221"/>
        <end position="297"/>
    </location>
</feature>
<proteinExistence type="predicted"/>
<comment type="caution">
    <text evidence="3">The sequence shown here is derived from an EMBL/GenBank/DDBJ whole genome shotgun (WGS) entry which is preliminary data.</text>
</comment>
<dbReference type="InterPro" id="IPR015943">
    <property type="entry name" value="WD40/YVTN_repeat-like_dom_sf"/>
</dbReference>
<dbReference type="InterPro" id="IPR011048">
    <property type="entry name" value="Haem_d1_sf"/>
</dbReference>
<sequence length="381" mass="39255">MMQAARSMVVIGQACRPSPSLFAGKGAPRGMLGKGEPGVPGMRVEAGQAAPVLPSPAHPGGTPLRSRGTISCWFGLCLLLFAATPAPAQEAIVTAQLGNAVEIVDLATKKILQSIPVAGAPAGIALSPDRTRAYITRPEGHGVTVIDLAARKVVSELGLPGGPLGIGVNPVSGEVYVADWFGERVFALRATADGLTLDGEIATGKSPSGIAVTPDGATLLVANRESDSVSVIDVASRTERRRIAVGTHPFGLTLAPDATRAYTANVLSDDVSAIDIAAGRETGRVKTGQRPYVIAFAGQRGFVTDQYSNTVTAFDPTTMTKLGTIDVGDHPEGIAATRDGTVIVVANWGDNSLSLIDPSSLKITGTIETGDGPRAFGDFLR</sequence>
<evidence type="ECO:0000256" key="1">
    <source>
        <dbReference type="ARBA" id="ARBA00022729"/>
    </source>
</evidence>
<reference evidence="3" key="2">
    <citation type="submission" date="2021-08" db="EMBL/GenBank/DDBJ databases">
        <authorList>
            <person name="Tani A."/>
            <person name="Ola A."/>
            <person name="Ogura Y."/>
            <person name="Katsura K."/>
            <person name="Hayashi T."/>
        </authorList>
    </citation>
    <scope>NUCLEOTIDE SEQUENCE</scope>
    <source>
        <strain evidence="3">DSM 14458</strain>
    </source>
</reference>
<gene>
    <name evidence="3" type="primary">vgb_3</name>
    <name evidence="3" type="ORF">BGCPKDLD_3371</name>
</gene>
<organism evidence="3 4">
    <name type="scientific">Methylorubrum suomiense</name>
    <dbReference type="NCBI Taxonomy" id="144191"/>
    <lineage>
        <taxon>Bacteria</taxon>
        <taxon>Pseudomonadati</taxon>
        <taxon>Pseudomonadota</taxon>
        <taxon>Alphaproteobacteria</taxon>
        <taxon>Hyphomicrobiales</taxon>
        <taxon>Methylobacteriaceae</taxon>
        <taxon>Methylorubrum</taxon>
    </lineage>
</organism>
<dbReference type="GO" id="GO:0016829">
    <property type="term" value="F:lyase activity"/>
    <property type="evidence" value="ECO:0007669"/>
    <property type="project" value="UniProtKB-KW"/>
</dbReference>
<dbReference type="InterPro" id="IPR048433">
    <property type="entry name" value="YNCE-like_beta-prop"/>
</dbReference>
<dbReference type="PANTHER" id="PTHR47197:SF3">
    <property type="entry name" value="DIHYDRO-HEME D1 DEHYDROGENASE"/>
    <property type="match status" value="1"/>
</dbReference>